<feature type="compositionally biased region" description="Low complexity" evidence="12">
    <location>
        <begin position="1838"/>
        <end position="1857"/>
    </location>
</feature>
<feature type="compositionally biased region" description="Polar residues" evidence="12">
    <location>
        <begin position="950"/>
        <end position="966"/>
    </location>
</feature>
<keyword evidence="7 11" id="KW-0067">ATP-binding</keyword>
<gene>
    <name evidence="14" type="ORF">D9615_001735</name>
</gene>
<feature type="compositionally biased region" description="Low complexity" evidence="12">
    <location>
        <begin position="766"/>
        <end position="792"/>
    </location>
</feature>
<keyword evidence="5 11" id="KW-0547">Nucleotide-binding</keyword>
<dbReference type="Pfam" id="PF00069">
    <property type="entry name" value="Pkinase"/>
    <property type="match status" value="1"/>
</dbReference>
<evidence type="ECO:0000256" key="5">
    <source>
        <dbReference type="ARBA" id="ARBA00022741"/>
    </source>
</evidence>
<evidence type="ECO:0000256" key="6">
    <source>
        <dbReference type="ARBA" id="ARBA00022777"/>
    </source>
</evidence>
<evidence type="ECO:0000256" key="7">
    <source>
        <dbReference type="ARBA" id="ARBA00022840"/>
    </source>
</evidence>
<comment type="catalytic activity">
    <reaction evidence="9">
        <text>L-threonyl-[protein] + ATP = O-phospho-L-threonyl-[protein] + ADP + H(+)</text>
        <dbReference type="Rhea" id="RHEA:46608"/>
        <dbReference type="Rhea" id="RHEA-COMP:11060"/>
        <dbReference type="Rhea" id="RHEA-COMP:11605"/>
        <dbReference type="ChEBI" id="CHEBI:15378"/>
        <dbReference type="ChEBI" id="CHEBI:30013"/>
        <dbReference type="ChEBI" id="CHEBI:30616"/>
        <dbReference type="ChEBI" id="CHEBI:61977"/>
        <dbReference type="ChEBI" id="CHEBI:456216"/>
        <dbReference type="EC" id="2.7.12.1"/>
    </reaction>
</comment>
<dbReference type="OrthoDB" id="9332038at2759"/>
<dbReference type="GO" id="GO:0005737">
    <property type="term" value="C:cytoplasm"/>
    <property type="evidence" value="ECO:0007669"/>
    <property type="project" value="TreeGrafter"/>
</dbReference>
<feature type="compositionally biased region" description="Basic and acidic residues" evidence="12">
    <location>
        <begin position="991"/>
        <end position="1033"/>
    </location>
</feature>
<keyword evidence="4" id="KW-0808">Transferase</keyword>
<feature type="binding site" evidence="11">
    <location>
        <position position="1508"/>
    </location>
    <ligand>
        <name>ATP</name>
        <dbReference type="ChEBI" id="CHEBI:30616"/>
    </ligand>
</feature>
<evidence type="ECO:0000256" key="12">
    <source>
        <dbReference type="SAM" id="MobiDB-lite"/>
    </source>
</evidence>
<dbReference type="PANTHER" id="PTHR24058:SF22">
    <property type="entry name" value="DUAL SPECIFICITY TYROSINE-PHOSPHORYLATION-REGULATED KINASE 4"/>
    <property type="match status" value="1"/>
</dbReference>
<feature type="compositionally biased region" description="Polar residues" evidence="12">
    <location>
        <begin position="1249"/>
        <end position="1259"/>
    </location>
</feature>
<dbReference type="PROSITE" id="PS00108">
    <property type="entry name" value="PROTEIN_KINASE_ST"/>
    <property type="match status" value="1"/>
</dbReference>
<feature type="region of interest" description="Disordered" evidence="12">
    <location>
        <begin position="1769"/>
        <end position="1879"/>
    </location>
</feature>
<feature type="compositionally biased region" description="Acidic residues" evidence="12">
    <location>
        <begin position="157"/>
        <end position="186"/>
    </location>
</feature>
<dbReference type="Gene3D" id="3.30.200.20">
    <property type="entry name" value="Phosphorylase Kinase, domain 1"/>
    <property type="match status" value="1"/>
</dbReference>
<dbReference type="Proteomes" id="UP000565441">
    <property type="component" value="Unassembled WGS sequence"/>
</dbReference>
<feature type="compositionally biased region" description="Low complexity" evidence="12">
    <location>
        <begin position="1785"/>
        <end position="1803"/>
    </location>
</feature>
<dbReference type="InterPro" id="IPR000719">
    <property type="entry name" value="Prot_kinase_dom"/>
</dbReference>
<feature type="compositionally biased region" description="Polar residues" evidence="12">
    <location>
        <begin position="1858"/>
        <end position="1879"/>
    </location>
</feature>
<dbReference type="InterPro" id="IPR042521">
    <property type="entry name" value="DYRK"/>
</dbReference>
<evidence type="ECO:0000313" key="15">
    <source>
        <dbReference type="Proteomes" id="UP000565441"/>
    </source>
</evidence>
<keyword evidence="15" id="KW-1185">Reference proteome</keyword>
<feature type="compositionally biased region" description="Low complexity" evidence="12">
    <location>
        <begin position="905"/>
        <end position="943"/>
    </location>
</feature>
<feature type="region of interest" description="Disordered" evidence="12">
    <location>
        <begin position="1240"/>
        <end position="1316"/>
    </location>
</feature>
<comment type="similarity">
    <text evidence="1">Belongs to the protein kinase superfamily. CMGC Ser/Thr protein kinase family. MNB/DYRK subfamily.</text>
</comment>
<evidence type="ECO:0000313" key="14">
    <source>
        <dbReference type="EMBL" id="KAF5386911.1"/>
    </source>
</evidence>
<feature type="region of interest" description="Disordered" evidence="12">
    <location>
        <begin position="1"/>
        <end position="826"/>
    </location>
</feature>
<dbReference type="PANTHER" id="PTHR24058">
    <property type="entry name" value="DUAL SPECIFICITY PROTEIN KINASE"/>
    <property type="match status" value="1"/>
</dbReference>
<dbReference type="InterPro" id="IPR017441">
    <property type="entry name" value="Protein_kinase_ATP_BS"/>
</dbReference>
<feature type="compositionally biased region" description="Low complexity" evidence="12">
    <location>
        <begin position="676"/>
        <end position="686"/>
    </location>
</feature>
<feature type="region of interest" description="Disordered" evidence="12">
    <location>
        <begin position="844"/>
        <end position="1200"/>
    </location>
</feature>
<feature type="compositionally biased region" description="Low complexity" evidence="12">
    <location>
        <begin position="1410"/>
        <end position="1420"/>
    </location>
</feature>
<evidence type="ECO:0000256" key="3">
    <source>
        <dbReference type="ARBA" id="ARBA00022527"/>
    </source>
</evidence>
<evidence type="ECO:0000256" key="11">
    <source>
        <dbReference type="PROSITE-ProRule" id="PRU10141"/>
    </source>
</evidence>
<comment type="catalytic activity">
    <reaction evidence="10">
        <text>L-tyrosyl-[protein] + ATP = O-phospho-L-tyrosyl-[protein] + ADP + H(+)</text>
        <dbReference type="Rhea" id="RHEA:10596"/>
        <dbReference type="Rhea" id="RHEA-COMP:10136"/>
        <dbReference type="Rhea" id="RHEA-COMP:20101"/>
        <dbReference type="ChEBI" id="CHEBI:15378"/>
        <dbReference type="ChEBI" id="CHEBI:30616"/>
        <dbReference type="ChEBI" id="CHEBI:46858"/>
        <dbReference type="ChEBI" id="CHEBI:61978"/>
        <dbReference type="ChEBI" id="CHEBI:456216"/>
        <dbReference type="EC" id="2.7.12.1"/>
    </reaction>
</comment>
<feature type="compositionally biased region" description="Low complexity" evidence="12">
    <location>
        <begin position="266"/>
        <end position="282"/>
    </location>
</feature>
<feature type="compositionally biased region" description="Low complexity" evidence="12">
    <location>
        <begin position="629"/>
        <end position="643"/>
    </location>
</feature>
<dbReference type="InterPro" id="IPR050494">
    <property type="entry name" value="Ser_Thr_dual-spec_kinase"/>
</dbReference>
<feature type="compositionally biased region" description="Polar residues" evidence="12">
    <location>
        <begin position="573"/>
        <end position="585"/>
    </location>
</feature>
<feature type="compositionally biased region" description="Low complexity" evidence="12">
    <location>
        <begin position="1344"/>
        <end position="1355"/>
    </location>
</feature>
<reference evidence="14 15" key="1">
    <citation type="journal article" date="2020" name="ISME J.">
        <title>Uncovering the hidden diversity of litter-decomposition mechanisms in mushroom-forming fungi.</title>
        <authorList>
            <person name="Floudas D."/>
            <person name="Bentzer J."/>
            <person name="Ahren D."/>
            <person name="Johansson T."/>
            <person name="Persson P."/>
            <person name="Tunlid A."/>
        </authorList>
    </citation>
    <scope>NUCLEOTIDE SEQUENCE [LARGE SCALE GENOMIC DNA]</scope>
    <source>
        <strain evidence="14 15">CBS 661.87</strain>
    </source>
</reference>
<feature type="compositionally biased region" description="Polar residues" evidence="12">
    <location>
        <begin position="79"/>
        <end position="88"/>
    </location>
</feature>
<dbReference type="GO" id="GO:0005524">
    <property type="term" value="F:ATP binding"/>
    <property type="evidence" value="ECO:0007669"/>
    <property type="project" value="UniProtKB-UniRule"/>
</dbReference>
<evidence type="ECO:0000256" key="4">
    <source>
        <dbReference type="ARBA" id="ARBA00022679"/>
    </source>
</evidence>
<feature type="compositionally biased region" description="Polar residues" evidence="12">
    <location>
        <begin position="734"/>
        <end position="752"/>
    </location>
</feature>
<feature type="compositionally biased region" description="Basic and acidic residues" evidence="12">
    <location>
        <begin position="337"/>
        <end position="348"/>
    </location>
</feature>
<dbReference type="Gene3D" id="3.30.10.30">
    <property type="entry name" value="DYRK"/>
    <property type="match status" value="1"/>
</dbReference>
<keyword evidence="3" id="KW-0723">Serine/threonine-protein kinase</keyword>
<evidence type="ECO:0000256" key="2">
    <source>
        <dbReference type="ARBA" id="ARBA00013203"/>
    </source>
</evidence>
<feature type="domain" description="Protein kinase" evidence="13">
    <location>
        <begin position="1479"/>
        <end position="1775"/>
    </location>
</feature>
<evidence type="ECO:0000259" key="13">
    <source>
        <dbReference type="PROSITE" id="PS50011"/>
    </source>
</evidence>
<dbReference type="InterPro" id="IPR008271">
    <property type="entry name" value="Ser/Thr_kinase_AS"/>
</dbReference>
<dbReference type="PROSITE" id="PS00107">
    <property type="entry name" value="PROTEIN_KINASE_ATP"/>
    <property type="match status" value="1"/>
</dbReference>
<protein>
    <recommendedName>
        <fullName evidence="2">dual-specificity kinase</fullName>
        <ecNumber evidence="2">2.7.12.1</ecNumber>
    </recommendedName>
</protein>
<feature type="compositionally biased region" description="Low complexity" evidence="12">
    <location>
        <begin position="973"/>
        <end position="985"/>
    </location>
</feature>
<feature type="compositionally biased region" description="Polar residues" evidence="12">
    <location>
        <begin position="405"/>
        <end position="420"/>
    </location>
</feature>
<dbReference type="EMBL" id="JAACJP010000002">
    <property type="protein sequence ID" value="KAF5386911.1"/>
    <property type="molecule type" value="Genomic_DNA"/>
</dbReference>
<accession>A0A8H5HNW0</accession>
<keyword evidence="6" id="KW-0418">Kinase</keyword>
<feature type="compositionally biased region" description="Polar residues" evidence="12">
    <location>
        <begin position="300"/>
        <end position="312"/>
    </location>
</feature>
<feature type="compositionally biased region" description="Low complexity" evidence="12">
    <location>
        <begin position="474"/>
        <end position="486"/>
    </location>
</feature>
<dbReference type="Gene3D" id="1.10.510.10">
    <property type="entry name" value="Transferase(Phosphotransferase) domain 1"/>
    <property type="match status" value="1"/>
</dbReference>
<feature type="region of interest" description="Disordered" evidence="12">
    <location>
        <begin position="1335"/>
        <end position="1365"/>
    </location>
</feature>
<dbReference type="GO" id="GO:0004712">
    <property type="term" value="F:protein serine/threonine/tyrosine kinase activity"/>
    <property type="evidence" value="ECO:0007669"/>
    <property type="project" value="UniProtKB-EC"/>
</dbReference>
<feature type="region of interest" description="Disordered" evidence="12">
    <location>
        <begin position="1400"/>
        <end position="1421"/>
    </location>
</feature>
<dbReference type="SMART" id="SM00220">
    <property type="entry name" value="S_TKc"/>
    <property type="match status" value="1"/>
</dbReference>
<feature type="compositionally biased region" description="Polar residues" evidence="12">
    <location>
        <begin position="1139"/>
        <end position="1151"/>
    </location>
</feature>
<feature type="compositionally biased region" description="Polar residues" evidence="12">
    <location>
        <begin position="1268"/>
        <end position="1305"/>
    </location>
</feature>
<comment type="catalytic activity">
    <reaction evidence="8">
        <text>L-seryl-[protein] + ATP = O-phospho-L-seryl-[protein] + ADP + H(+)</text>
        <dbReference type="Rhea" id="RHEA:17989"/>
        <dbReference type="Rhea" id="RHEA-COMP:9863"/>
        <dbReference type="Rhea" id="RHEA-COMP:11604"/>
        <dbReference type="ChEBI" id="CHEBI:15378"/>
        <dbReference type="ChEBI" id="CHEBI:29999"/>
        <dbReference type="ChEBI" id="CHEBI:30616"/>
        <dbReference type="ChEBI" id="CHEBI:83421"/>
        <dbReference type="ChEBI" id="CHEBI:456216"/>
        <dbReference type="EC" id="2.7.12.1"/>
    </reaction>
</comment>
<feature type="compositionally biased region" description="Polar residues" evidence="12">
    <location>
        <begin position="859"/>
        <end position="881"/>
    </location>
</feature>
<dbReference type="GO" id="GO:0004674">
    <property type="term" value="F:protein serine/threonine kinase activity"/>
    <property type="evidence" value="ECO:0007669"/>
    <property type="project" value="UniProtKB-KW"/>
</dbReference>
<dbReference type="PROSITE" id="PS50011">
    <property type="entry name" value="PROTEIN_KINASE_DOM"/>
    <property type="match status" value="1"/>
</dbReference>
<feature type="compositionally biased region" description="Polar residues" evidence="12">
    <location>
        <begin position="1114"/>
        <end position="1132"/>
    </location>
</feature>
<feature type="compositionally biased region" description="Polar residues" evidence="12">
    <location>
        <begin position="111"/>
        <end position="124"/>
    </location>
</feature>
<dbReference type="GO" id="GO:0005856">
    <property type="term" value="C:cytoskeleton"/>
    <property type="evidence" value="ECO:0007669"/>
    <property type="project" value="TreeGrafter"/>
</dbReference>
<proteinExistence type="inferred from homology"/>
<feature type="compositionally biased region" description="Low complexity" evidence="12">
    <location>
        <begin position="1094"/>
        <end position="1113"/>
    </location>
</feature>
<comment type="caution">
    <text evidence="14">The sequence shown here is derived from an EMBL/GenBank/DDBJ whole genome shotgun (WGS) entry which is preliminary data.</text>
</comment>
<dbReference type="SUPFAM" id="SSF56112">
    <property type="entry name" value="Protein kinase-like (PK-like)"/>
    <property type="match status" value="1"/>
</dbReference>
<dbReference type="EC" id="2.7.12.1" evidence="2"/>
<dbReference type="InterPro" id="IPR011009">
    <property type="entry name" value="Kinase-like_dom_sf"/>
</dbReference>
<evidence type="ECO:0000256" key="8">
    <source>
        <dbReference type="ARBA" id="ARBA00049003"/>
    </source>
</evidence>
<evidence type="ECO:0000256" key="10">
    <source>
        <dbReference type="ARBA" id="ARBA00051680"/>
    </source>
</evidence>
<feature type="compositionally biased region" description="Basic and acidic residues" evidence="12">
    <location>
        <begin position="30"/>
        <end position="53"/>
    </location>
</feature>
<organism evidence="14 15">
    <name type="scientific">Tricholomella constricta</name>
    <dbReference type="NCBI Taxonomy" id="117010"/>
    <lineage>
        <taxon>Eukaryota</taxon>
        <taxon>Fungi</taxon>
        <taxon>Dikarya</taxon>
        <taxon>Basidiomycota</taxon>
        <taxon>Agaricomycotina</taxon>
        <taxon>Agaricomycetes</taxon>
        <taxon>Agaricomycetidae</taxon>
        <taxon>Agaricales</taxon>
        <taxon>Tricholomatineae</taxon>
        <taxon>Lyophyllaceae</taxon>
        <taxon>Tricholomella</taxon>
    </lineage>
</organism>
<feature type="compositionally biased region" description="Low complexity" evidence="12">
    <location>
        <begin position="586"/>
        <end position="618"/>
    </location>
</feature>
<evidence type="ECO:0000256" key="9">
    <source>
        <dbReference type="ARBA" id="ARBA00049308"/>
    </source>
</evidence>
<evidence type="ECO:0000256" key="1">
    <source>
        <dbReference type="ARBA" id="ARBA00008867"/>
    </source>
</evidence>
<feature type="compositionally biased region" description="Polar residues" evidence="12">
    <location>
        <begin position="351"/>
        <end position="362"/>
    </location>
</feature>
<dbReference type="CDD" id="cd14210">
    <property type="entry name" value="PKc_DYRK"/>
    <property type="match status" value="1"/>
</dbReference>
<name>A0A8H5HNW0_9AGAR</name>
<sequence length="1879" mass="202253">MSAPPSPHVSYGNTPYKKKDRPPALDIPDDERKASSDTELRYGQGKDNDELNHKVQQHPSVHVSLAEEDLPTEQDYPVSRSTSATSSLDPYYFGLQSPSDSPVPPLPIGTVNLSMTPEQRQISEPVTPARDPAAIDRRGLVGVGELATPRWTRAEKQDDEPPLPDTAQEVEEYEVVVPEDVEEDGPDSPWTIEAVDGELSEREDPVDVQLPPRPLRTKPSIADESGGEEILYPRKLTAPIPDVPTRPRVDTAPQDSQPPPLEPKVLEVVAPSSPPSAFVPSARKAKKRTSGEFEMDQFGTLVSKQCAATQPTKSKEEKPAARKHRSLNVSSATSSPRDFKGKERRRESIGLTINSSMKSPSAKTPERHVRHTSTGSSSNGEGHPQRRVHTTDFSHLPPSPSSSSIQQFLRQPTTSSNSHTPPLHKDNAHSSPNVAHSLLRGTQEGWSGLDDEATAEALRKLDGLSGKSARTRASVGSFVRSSSSSRPGTPAGKSGGQWEGVGANDSGKPKRSSGNVRDSVSAVKEREPRQSIGLGLAISDALGGNDLIGTAVSSDELPSAPYGTEKTPKKAGTASTRSSFTPKRGSTSSTTYTGTPSSRDSASMSTNTSMTSASGASGRHSTGKARRNSAGSDISSIHSSDATSLKDRVAALAVNSDAAEDTFVPPVPPLPKDLSSYRSPPSTSVSLTFPPLQGPGEREKVAVPDSGQDRTTSLEVPSFTSPPPTAPSPLSQSHRLSQHYTSGYTSVNSAPESTPAVPKTPSKKWSFSSALNLSFSSSPSSSSQKSGFPLSPRAVTFGQQVRKSTSKDHGISSSTVSSKSWETKQPDAMVSAGSLASLSSIGSVRTPALPSAPSKTPDRSNALSRTGTGSSGETNLTTSGLSVPHSGPLSPTASVRRGQSKRLTPSSIPFFRRSSSQSMQLPPSNSMATSSSPTLSSGNLSSTQARHRQSTPPRDQHNPSSASIPGSTHKKSSVLSLGLPSLLKSSSRRSLHSDSKEAAKELQKLKEAEKEKGRQDKLEKERQKKEDKDRSESRISVLMGGVTRKRGKTLSSTDPRKPKSPVNLPPMHMTALEPATAQRVARLKPSSNTNLTPTAQSTISRTASSTSRLTSQTVSSMQKQSDTSLRSRNQLPTIAGSPSVGTNGTYSSQTSKDFKEPPPSSLMNSVSGHPKETPTKIPRISSRTSAAASPPLKGSGSALSIRRTSANVNVVEPASSSTNPSPTGAANEFGVMEYAEETPAKTVRHSVRASPSMSTSRVPRQSMAAAATANNIRKGSRDSVSFTARKASTSSVTSLSTPAASTESSSHQHRFSALSPSKLKLLSPKILTARSSNAGQGIHQAMGSPSSSRQSLSTPSPAPSTVDEDELLGDEEMLHYIRRQQAKKMAAGATQAELDELLQFPEPLPPGTPSSPSSVIRNSSQHLSDYERKEILDYSSVYCFGAKSKKKLASPDSSSNNYGYDDERGDYLVVTKDHLAYRYEVIDTLGKGSFGQVLQCRDHCTGESVAVKIIRNKKRFHHQALVEIKILDSLRKWDSDGKHHVLKMIEHFYFRNHLCIATELLSINLYELIKANGFVGFTTALIRRFTSQMLMSLSLMRHHRIVHCDLKPENVLLRHPSKSAIKVIDFGSSCFETEKIYTYIQSRFYRSPEVILGLNYHMAIDMWSLGCILAELYTGFPIFPGENEQEQLSCIMEVLGVPDKEYVNRSSRKKLFFDINGVPRAVVNSKGRRRKPGTKTLQQVLRCTDEDFLDFISKCLIWDPERRIKPQAAMRHPFVSSSRRHKPPLSTTKTTASSSSLNNSRTKQLNETPKKSLISAPTPLTARSARTTMGAGGPITPSSSSHASSTLGSSSRSYRASQTQGLSSYSSRTLSGFASTATK</sequence>
<feature type="compositionally biased region" description="Polar residues" evidence="12">
    <location>
        <begin position="327"/>
        <end position="336"/>
    </location>
</feature>